<dbReference type="EMBL" id="JACGCI010000043">
    <property type="protein sequence ID" value="KAF6752709.1"/>
    <property type="molecule type" value="Genomic_DNA"/>
</dbReference>
<dbReference type="Gene3D" id="2.60.40.640">
    <property type="match status" value="1"/>
</dbReference>
<feature type="compositionally biased region" description="Polar residues" evidence="1">
    <location>
        <begin position="16"/>
        <end position="26"/>
    </location>
</feature>
<feature type="compositionally biased region" description="Polar residues" evidence="1">
    <location>
        <begin position="402"/>
        <end position="412"/>
    </location>
</feature>
<evidence type="ECO:0008006" key="4">
    <source>
        <dbReference type="Google" id="ProtNLM"/>
    </source>
</evidence>
<feature type="compositionally biased region" description="Polar residues" evidence="1">
    <location>
        <begin position="47"/>
        <end position="60"/>
    </location>
</feature>
<feature type="region of interest" description="Disordered" evidence="1">
    <location>
        <begin position="729"/>
        <end position="785"/>
    </location>
</feature>
<dbReference type="Proteomes" id="UP000521943">
    <property type="component" value="Unassembled WGS sequence"/>
</dbReference>
<reference evidence="2 3" key="1">
    <citation type="submission" date="2020-07" db="EMBL/GenBank/DDBJ databases">
        <title>Comparative genomics of pyrophilous fungi reveals a link between fire events and developmental genes.</title>
        <authorList>
            <consortium name="DOE Joint Genome Institute"/>
            <person name="Steindorff A.S."/>
            <person name="Carver A."/>
            <person name="Calhoun S."/>
            <person name="Stillman K."/>
            <person name="Liu H."/>
            <person name="Lipzen A."/>
            <person name="Pangilinan J."/>
            <person name="Labutti K."/>
            <person name="Bruns T.D."/>
            <person name="Grigoriev I.V."/>
        </authorList>
    </citation>
    <scope>NUCLEOTIDE SEQUENCE [LARGE SCALE GENOMIC DNA]</scope>
    <source>
        <strain evidence="2 3">CBS 144469</strain>
    </source>
</reference>
<feature type="region of interest" description="Disordered" evidence="1">
    <location>
        <begin position="1"/>
        <end position="65"/>
    </location>
</feature>
<name>A0A8H6HT41_9AGAR</name>
<protein>
    <recommendedName>
        <fullName evidence="4">Arrestin-like N-terminal domain-containing protein</fullName>
    </recommendedName>
</protein>
<sequence>MFRWTGGFGSRRASRRQSNSLGTDPDSSVDPPDANPPRYSDIDIPTAGTSTQHNASSEPDISSVDPGLWDTMSVLSLGSASTAPTYMTHDHLAQARQSTSTLRTPPRYSTMTLLGTILEGDPTEPPPTEYTFPIRGFGKSKPWATLRLFNAEPLRSRTKNRGRYPRFSNEHQMLGNVELSLESPQTIRSIKLILKGTLITAASADSGSLYFLEHTYVIWDRKFGDPQELMHGQASTSRKDSNGKLDGNWLFPFSIPFPTRVELSTLNAVYPSREQGPVRFLPQYIEPKSSLTPFNGEEETSPGTAGRVRGEPCLESAITPFELSQQSIPGLSEKATLLGGAPARVTQPNHSAHPTEAFSSMLPLYQAAPTSPTLVNPYTATLNPLTPTPENSASRRPEKTRLSSSSLGTDNLQRPDPVSNLPNPNTLNSSNDTPTSSLPGVLLPQSFLQRDVKANVQYEVTLQISHGRFASESRVKTLVIYAPVTRASSTMPLTRQLAYRQGTQLSPPDIDPDGWYQLPLTSVKGMYVQQQDLELVYTLHLSKPLSYSRGTVIPCWLTIACNNSGALGIFSDPRSPRVRLRRFIRFLDSVTTDNSSLEGLGTLPHFTTLPSSMRLPTKLTDSASLLAQRKSFLRNSSLSGLEAQPFSYGVSEEHASAGEVLDPSIEDDEREIGTGAVWWIPQDVPQEPGLRKLMGEIHLPRGLQPTCRFPLFNVLYCVELLAPNSHAFEPDLPADTFRSRSGTSRQPEDTAEERDGRVYASKFVNITTEPRRDEPIPTAFTERTE</sequence>
<dbReference type="InterPro" id="IPR014752">
    <property type="entry name" value="Arrestin-like_C"/>
</dbReference>
<feature type="region of interest" description="Disordered" evidence="1">
    <location>
        <begin position="289"/>
        <end position="309"/>
    </location>
</feature>
<dbReference type="OrthoDB" id="3262423at2759"/>
<evidence type="ECO:0000313" key="2">
    <source>
        <dbReference type="EMBL" id="KAF6752709.1"/>
    </source>
</evidence>
<organism evidence="2 3">
    <name type="scientific">Ephemerocybe angulata</name>
    <dbReference type="NCBI Taxonomy" id="980116"/>
    <lineage>
        <taxon>Eukaryota</taxon>
        <taxon>Fungi</taxon>
        <taxon>Dikarya</taxon>
        <taxon>Basidiomycota</taxon>
        <taxon>Agaricomycotina</taxon>
        <taxon>Agaricomycetes</taxon>
        <taxon>Agaricomycetidae</taxon>
        <taxon>Agaricales</taxon>
        <taxon>Agaricineae</taxon>
        <taxon>Psathyrellaceae</taxon>
        <taxon>Ephemerocybe</taxon>
    </lineage>
</organism>
<feature type="compositionally biased region" description="Polar residues" evidence="1">
    <location>
        <begin position="375"/>
        <end position="392"/>
    </location>
</feature>
<accession>A0A8H6HT41</accession>
<evidence type="ECO:0000313" key="3">
    <source>
        <dbReference type="Proteomes" id="UP000521943"/>
    </source>
</evidence>
<feature type="region of interest" description="Disordered" evidence="1">
    <location>
        <begin position="375"/>
        <end position="438"/>
    </location>
</feature>
<gene>
    <name evidence="2" type="ORF">DFP72DRAFT_449478</name>
</gene>
<feature type="compositionally biased region" description="Low complexity" evidence="1">
    <location>
        <begin position="417"/>
        <end position="438"/>
    </location>
</feature>
<keyword evidence="3" id="KW-1185">Reference proteome</keyword>
<evidence type="ECO:0000256" key="1">
    <source>
        <dbReference type="SAM" id="MobiDB-lite"/>
    </source>
</evidence>
<comment type="caution">
    <text evidence="2">The sequence shown here is derived from an EMBL/GenBank/DDBJ whole genome shotgun (WGS) entry which is preliminary data.</text>
</comment>
<dbReference type="AlphaFoldDB" id="A0A8H6HT41"/>
<proteinExistence type="predicted"/>